<evidence type="ECO:0000256" key="4">
    <source>
        <dbReference type="ARBA" id="ARBA00022679"/>
    </source>
</evidence>
<dbReference type="SMART" id="SM00387">
    <property type="entry name" value="HATPase_c"/>
    <property type="match status" value="1"/>
</dbReference>
<dbReference type="EC" id="2.7.13.3" evidence="2"/>
<evidence type="ECO:0000313" key="14">
    <source>
        <dbReference type="EMBL" id="KKB34258.1"/>
    </source>
</evidence>
<evidence type="ECO:0000313" key="15">
    <source>
        <dbReference type="Proteomes" id="UP000031563"/>
    </source>
</evidence>
<dbReference type="InterPro" id="IPR004358">
    <property type="entry name" value="Sig_transdc_His_kin-like_C"/>
</dbReference>
<dbReference type="InterPro" id="IPR035965">
    <property type="entry name" value="PAS-like_dom_sf"/>
</dbReference>
<dbReference type="InterPro" id="IPR013656">
    <property type="entry name" value="PAS_4"/>
</dbReference>
<dbReference type="InterPro" id="IPR000014">
    <property type="entry name" value="PAS"/>
</dbReference>
<dbReference type="CDD" id="cd01949">
    <property type="entry name" value="GGDEF"/>
    <property type="match status" value="1"/>
</dbReference>
<dbReference type="SMART" id="SM00091">
    <property type="entry name" value="PAS"/>
    <property type="match status" value="3"/>
</dbReference>
<dbReference type="FunFam" id="3.20.20.450:FF:000001">
    <property type="entry name" value="Cyclic di-GMP phosphodiesterase yahA"/>
    <property type="match status" value="1"/>
</dbReference>
<feature type="domain" description="PAS" evidence="10">
    <location>
        <begin position="839"/>
        <end position="909"/>
    </location>
</feature>
<dbReference type="Pfam" id="PF08448">
    <property type="entry name" value="PAS_4"/>
    <property type="match status" value="1"/>
</dbReference>
<dbReference type="PROSITE" id="PS50112">
    <property type="entry name" value="PAS"/>
    <property type="match status" value="3"/>
</dbReference>
<keyword evidence="3" id="KW-0597">Phosphoprotein</keyword>
<feature type="domain" description="PAC" evidence="11">
    <location>
        <begin position="89"/>
        <end position="141"/>
    </location>
</feature>
<feature type="domain" description="EAL" evidence="12">
    <location>
        <begin position="439"/>
        <end position="691"/>
    </location>
</feature>
<evidence type="ECO:0000256" key="3">
    <source>
        <dbReference type="ARBA" id="ARBA00022553"/>
    </source>
</evidence>
<dbReference type="GO" id="GO:0000155">
    <property type="term" value="F:phosphorelay sensor kinase activity"/>
    <property type="evidence" value="ECO:0007669"/>
    <property type="project" value="InterPro"/>
</dbReference>
<dbReference type="NCBIfam" id="TIGR00254">
    <property type="entry name" value="GGDEF"/>
    <property type="match status" value="1"/>
</dbReference>
<dbReference type="Gene3D" id="2.10.70.100">
    <property type="match status" value="1"/>
</dbReference>
<feature type="domain" description="PAS" evidence="10">
    <location>
        <begin position="15"/>
        <end position="57"/>
    </location>
</feature>
<dbReference type="InterPro" id="IPR013655">
    <property type="entry name" value="PAS_fold_3"/>
</dbReference>
<dbReference type="Pfam" id="PF08447">
    <property type="entry name" value="PAS_3"/>
    <property type="match status" value="1"/>
</dbReference>
<reference evidence="14" key="1">
    <citation type="submission" date="2015-02" db="EMBL/GenBank/DDBJ databases">
        <title>Genome Assembly of Bacillaceae bacterium MTCC 8252.</title>
        <authorList>
            <person name="Verma A."/>
            <person name="Khatri I."/>
            <person name="Mual P."/>
            <person name="Subramanian S."/>
            <person name="Krishnamurthi S."/>
        </authorList>
    </citation>
    <scope>NUCLEOTIDE SEQUENCE [LARGE SCALE GENOMIC DNA]</scope>
    <source>
        <strain evidence="14">MTCC 8252</strain>
    </source>
</reference>
<dbReference type="GO" id="GO:0005524">
    <property type="term" value="F:ATP binding"/>
    <property type="evidence" value="ECO:0007669"/>
    <property type="project" value="UniProtKB-KW"/>
</dbReference>
<dbReference type="InterPro" id="IPR029787">
    <property type="entry name" value="Nucleotide_cyclase"/>
</dbReference>
<dbReference type="InterPro" id="IPR036890">
    <property type="entry name" value="HATPase_C_sf"/>
</dbReference>
<dbReference type="CDD" id="cd01948">
    <property type="entry name" value="EAL"/>
    <property type="match status" value="1"/>
</dbReference>
<proteinExistence type="predicted"/>
<dbReference type="InterPro" id="IPR003661">
    <property type="entry name" value="HisK_dim/P_dom"/>
</dbReference>
<evidence type="ECO:0000256" key="8">
    <source>
        <dbReference type="ARBA" id="ARBA00023012"/>
    </source>
</evidence>
<dbReference type="Pfam" id="PF00990">
    <property type="entry name" value="GGDEF"/>
    <property type="match status" value="1"/>
</dbReference>
<dbReference type="InterPro" id="IPR003594">
    <property type="entry name" value="HATPase_dom"/>
</dbReference>
<evidence type="ECO:0000256" key="2">
    <source>
        <dbReference type="ARBA" id="ARBA00012438"/>
    </source>
</evidence>
<dbReference type="Gene3D" id="6.10.250.490">
    <property type="match status" value="1"/>
</dbReference>
<name>A0A0F5HLW7_BACTR</name>
<dbReference type="Gene3D" id="3.30.450.20">
    <property type="entry name" value="PAS domain"/>
    <property type="match status" value="4"/>
</dbReference>
<dbReference type="InterPro" id="IPR000160">
    <property type="entry name" value="GGDEF_dom"/>
</dbReference>
<comment type="catalytic activity">
    <reaction evidence="1">
        <text>ATP + protein L-histidine = ADP + protein N-phospho-L-histidine.</text>
        <dbReference type="EC" id="2.7.13.3"/>
    </reaction>
</comment>
<dbReference type="PROSITE" id="PS50883">
    <property type="entry name" value="EAL"/>
    <property type="match status" value="1"/>
</dbReference>
<comment type="caution">
    <text evidence="14">The sequence shown here is derived from an EMBL/GenBank/DDBJ whole genome shotgun (WGS) entry which is preliminary data.</text>
</comment>
<keyword evidence="4" id="KW-0808">Transferase</keyword>
<dbReference type="Pfam" id="PF02518">
    <property type="entry name" value="HATPase_c"/>
    <property type="match status" value="1"/>
</dbReference>
<feature type="domain" description="PAC" evidence="11">
    <location>
        <begin position="912"/>
        <end position="964"/>
    </location>
</feature>
<feature type="domain" description="GGDEF" evidence="13">
    <location>
        <begin position="298"/>
        <end position="430"/>
    </location>
</feature>
<sequence>MNTGYMNDLFKHNGDTRLIKRVIDSLNAAVWYKDFENNSFWVSSELANIYGYTQEDFQRSPETWKHAVFPGDLEVVERHIETQETGRSSEVEYRIIRSDGEMRWIQESANLAKDEKGKVISSTGVVKDITERKMANIHLAESTQRYDSLFEHSENGLYSLDLHGYFKSCNTVCEQLTGYRKEELVHRTHFRDLIVPEERARAEHYFGLARKGMPQNFRTSIGRADGSIVHLSVTVVPTIVNGQIDGIFGVARDITQQVEVEKSNEYMAYHDYLTGLPNRNMLYSCLSKELMQASEKKQEIAVLFIDLDRFKVINDTLGHHTGDLLLKEVKKWLEVSVDDVDMIFRQGGDEFIVVLTDTDRQQAAEAARRMMKALAAPIHINGHEIFTSASIGISLFPEDGKTVETLLKHADHAMYQAKRAGKKTYAFYSSNERKTGIDSLKIETELHKAIERDQLFLHYQPKVNLKTGRIVGMEALLRWHHPEWGIMSPRTFIPVAEETGLIIPIGEWALRAACKQNKAWQQKGFSTVMSVNLSARQFNQTNLAETVAEILDQTGLEPHYLELEITESMTMDITCIVSALRQLKKLGVRISIDDFGIGFSSLNYLKQFPIDTLKIDQSFVKELYNNPSDDTIVKAIISMAHNLNLNVVAEGIETKDQLVFLQQHFCDEGQGYFFSEPLPADELEEIIQEVQQKVQKYGIPREVNEQMWAEELLRMAKKDLQDTVRLQQGMTMKFKKINGRFIHTLCDGELLYRFGLIPSEVVGKELYDFLPYKHADKKIECYQRAWEGEEFVTYEDELNGIHYLASLRPVRRGGEVVEVIASCVDITDRKRAEEALRESEYKYRLITENISDIVMLLDQQGTILYASPSLGAMLGSPSECYKGKSLFELMRTEGRPFAIKKFKQAVKDKSLYEGESYFLHSNGSLILCEGVATPVMGRDGEVEHFILVGRDITEKRKAEELLLKSEKLSVVGELAAGVAHEIRNPLTAIRGFIQLFQQGITKPEFFHVVFSEFDRVEDIIKEFLSLAKPQEIRLRETDIQAVLKDVEILIESESHLQNVQIAQEFEPDIPLIMCDGNQIKQVFINLIKNSIEALPNGGFVKIEGEKEGDHVVIRVRDNGMGISEERLQRLGEPFFSNKEKGTGLGLMLCFRIIRQHHGTIHFKSKENEGTTVEIRLPIKHS</sequence>
<dbReference type="SMART" id="SM00052">
    <property type="entry name" value="EAL"/>
    <property type="match status" value="1"/>
</dbReference>
<dbReference type="PRINTS" id="PR00344">
    <property type="entry name" value="BCTRLSENSOR"/>
</dbReference>
<dbReference type="InterPro" id="IPR001633">
    <property type="entry name" value="EAL_dom"/>
</dbReference>
<protein>
    <recommendedName>
        <fullName evidence="2">histidine kinase</fullName>
        <ecNumber evidence="2">2.7.13.3</ecNumber>
    </recommendedName>
</protein>
<organism evidence="14 15">
    <name type="scientific">Bacillus thermotolerans</name>
    <name type="common">Quasibacillus thermotolerans</name>
    <dbReference type="NCBI Taxonomy" id="1221996"/>
    <lineage>
        <taxon>Bacteria</taxon>
        <taxon>Bacillati</taxon>
        <taxon>Bacillota</taxon>
        <taxon>Bacilli</taxon>
        <taxon>Bacillales</taxon>
        <taxon>Bacillaceae</taxon>
        <taxon>Bacillus</taxon>
    </lineage>
</organism>
<dbReference type="PROSITE" id="PS50887">
    <property type="entry name" value="GGDEF"/>
    <property type="match status" value="1"/>
</dbReference>
<accession>A0A0F5HLW7</accession>
<evidence type="ECO:0000259" key="10">
    <source>
        <dbReference type="PROSITE" id="PS50112"/>
    </source>
</evidence>
<dbReference type="CDD" id="cd00130">
    <property type="entry name" value="PAS"/>
    <property type="match status" value="3"/>
</dbReference>
<dbReference type="InterPro" id="IPR052155">
    <property type="entry name" value="Biofilm_reg_signaling"/>
</dbReference>
<dbReference type="GO" id="GO:0006355">
    <property type="term" value="P:regulation of DNA-templated transcription"/>
    <property type="evidence" value="ECO:0007669"/>
    <property type="project" value="InterPro"/>
</dbReference>
<dbReference type="Gene3D" id="3.30.565.10">
    <property type="entry name" value="Histidine kinase-like ATPase, C-terminal domain"/>
    <property type="match status" value="1"/>
</dbReference>
<evidence type="ECO:0000256" key="5">
    <source>
        <dbReference type="ARBA" id="ARBA00022741"/>
    </source>
</evidence>
<feature type="domain" description="PAS" evidence="10">
    <location>
        <begin position="142"/>
        <end position="213"/>
    </location>
</feature>
<dbReference type="PANTHER" id="PTHR44757">
    <property type="entry name" value="DIGUANYLATE CYCLASE DGCP"/>
    <property type="match status" value="1"/>
</dbReference>
<dbReference type="Pfam" id="PF00512">
    <property type="entry name" value="HisKA"/>
    <property type="match status" value="1"/>
</dbReference>
<dbReference type="SMART" id="SM00267">
    <property type="entry name" value="GGDEF"/>
    <property type="match status" value="1"/>
</dbReference>
<dbReference type="Gene3D" id="1.10.287.130">
    <property type="match status" value="1"/>
</dbReference>
<dbReference type="SMART" id="SM00388">
    <property type="entry name" value="HisKA"/>
    <property type="match status" value="1"/>
</dbReference>
<keyword evidence="15" id="KW-1185">Reference proteome</keyword>
<dbReference type="Gene3D" id="3.20.20.450">
    <property type="entry name" value="EAL domain"/>
    <property type="match status" value="1"/>
</dbReference>
<dbReference type="InterPro" id="IPR036097">
    <property type="entry name" value="HisK_dim/P_sf"/>
</dbReference>
<evidence type="ECO:0000259" key="11">
    <source>
        <dbReference type="PROSITE" id="PS50113"/>
    </source>
</evidence>
<dbReference type="SUPFAM" id="SSF47384">
    <property type="entry name" value="Homodimeric domain of signal transducing histidine kinase"/>
    <property type="match status" value="1"/>
</dbReference>
<dbReference type="EMBL" id="JWIR02000087">
    <property type="protein sequence ID" value="KKB34258.1"/>
    <property type="molecule type" value="Genomic_DNA"/>
</dbReference>
<dbReference type="CDD" id="cd00082">
    <property type="entry name" value="HisKA"/>
    <property type="match status" value="1"/>
</dbReference>
<dbReference type="RefSeq" id="WP_052725962.1">
    <property type="nucleotide sequence ID" value="NZ_JWIR02000087.1"/>
</dbReference>
<evidence type="ECO:0000259" key="9">
    <source>
        <dbReference type="PROSITE" id="PS50109"/>
    </source>
</evidence>
<dbReference type="SUPFAM" id="SSF55073">
    <property type="entry name" value="Nucleotide cyclase"/>
    <property type="match status" value="1"/>
</dbReference>
<evidence type="ECO:0000259" key="13">
    <source>
        <dbReference type="PROSITE" id="PS50887"/>
    </source>
</evidence>
<dbReference type="SUPFAM" id="SSF55874">
    <property type="entry name" value="ATPase domain of HSP90 chaperone/DNA topoisomerase II/histidine kinase"/>
    <property type="match status" value="1"/>
</dbReference>
<dbReference type="SUPFAM" id="SSF141868">
    <property type="entry name" value="EAL domain-like"/>
    <property type="match status" value="1"/>
</dbReference>
<dbReference type="PROSITE" id="PS50113">
    <property type="entry name" value="PAC"/>
    <property type="match status" value="2"/>
</dbReference>
<keyword evidence="6" id="KW-0418">Kinase</keyword>
<evidence type="ECO:0000256" key="1">
    <source>
        <dbReference type="ARBA" id="ARBA00000085"/>
    </source>
</evidence>
<dbReference type="CDD" id="cd00075">
    <property type="entry name" value="HATPase"/>
    <property type="match status" value="1"/>
</dbReference>
<dbReference type="InterPro" id="IPR043128">
    <property type="entry name" value="Rev_trsase/Diguanyl_cyclase"/>
</dbReference>
<feature type="domain" description="Histidine kinase" evidence="9">
    <location>
        <begin position="977"/>
        <end position="1180"/>
    </location>
</feature>
<keyword evidence="7" id="KW-0067">ATP-binding</keyword>
<dbReference type="Proteomes" id="UP000031563">
    <property type="component" value="Unassembled WGS sequence"/>
</dbReference>
<dbReference type="Gene3D" id="3.30.70.270">
    <property type="match status" value="1"/>
</dbReference>
<dbReference type="Pfam" id="PF00563">
    <property type="entry name" value="EAL"/>
    <property type="match status" value="1"/>
</dbReference>
<dbReference type="Pfam" id="PF00989">
    <property type="entry name" value="PAS"/>
    <property type="match status" value="1"/>
</dbReference>
<dbReference type="SUPFAM" id="SSF55785">
    <property type="entry name" value="PYP-like sensor domain (PAS domain)"/>
    <property type="match status" value="4"/>
</dbReference>
<evidence type="ECO:0000256" key="7">
    <source>
        <dbReference type="ARBA" id="ARBA00022840"/>
    </source>
</evidence>
<dbReference type="FunFam" id="3.30.70.270:FF:000001">
    <property type="entry name" value="Diguanylate cyclase domain protein"/>
    <property type="match status" value="1"/>
</dbReference>
<dbReference type="NCBIfam" id="TIGR00229">
    <property type="entry name" value="sensory_box"/>
    <property type="match status" value="4"/>
</dbReference>
<dbReference type="PROSITE" id="PS50109">
    <property type="entry name" value="HIS_KIN"/>
    <property type="match status" value="1"/>
</dbReference>
<dbReference type="InterPro" id="IPR013767">
    <property type="entry name" value="PAS_fold"/>
</dbReference>
<dbReference type="InterPro" id="IPR000700">
    <property type="entry name" value="PAS-assoc_C"/>
</dbReference>
<keyword evidence="8" id="KW-0902">Two-component regulatory system</keyword>
<dbReference type="STRING" id="1221996.QY95_04000"/>
<dbReference type="InterPro" id="IPR001610">
    <property type="entry name" value="PAC"/>
</dbReference>
<dbReference type="AlphaFoldDB" id="A0A0F5HLW7"/>
<dbReference type="InterPro" id="IPR005467">
    <property type="entry name" value="His_kinase_dom"/>
</dbReference>
<dbReference type="PANTHER" id="PTHR44757:SF2">
    <property type="entry name" value="BIOFILM ARCHITECTURE MAINTENANCE PROTEIN MBAA"/>
    <property type="match status" value="1"/>
</dbReference>
<gene>
    <name evidence="14" type="ORF">QY95_04000</name>
</gene>
<evidence type="ECO:0000256" key="6">
    <source>
        <dbReference type="ARBA" id="ARBA00022777"/>
    </source>
</evidence>
<evidence type="ECO:0000259" key="12">
    <source>
        <dbReference type="PROSITE" id="PS50883"/>
    </source>
</evidence>
<keyword evidence="5" id="KW-0547">Nucleotide-binding</keyword>
<dbReference type="Pfam" id="PF13426">
    <property type="entry name" value="PAS_9"/>
    <property type="match status" value="1"/>
</dbReference>
<dbReference type="SMART" id="SM00086">
    <property type="entry name" value="PAC"/>
    <property type="match status" value="4"/>
</dbReference>
<dbReference type="InterPro" id="IPR035919">
    <property type="entry name" value="EAL_sf"/>
</dbReference>